<dbReference type="FunFam" id="3.40.47.10:FF:000010">
    <property type="entry name" value="Acetyl-CoA acetyltransferase (Thiolase)"/>
    <property type="match status" value="1"/>
</dbReference>
<dbReference type="AlphaFoldDB" id="A0A1M5LUR9"/>
<evidence type="ECO:0000256" key="8">
    <source>
        <dbReference type="ARBA" id="ARBA00022963"/>
    </source>
</evidence>
<dbReference type="Pfam" id="PF00108">
    <property type="entry name" value="Thiolase_N"/>
    <property type="match status" value="1"/>
</dbReference>
<keyword evidence="18" id="KW-1185">Reference proteome</keyword>
<evidence type="ECO:0000256" key="14">
    <source>
        <dbReference type="RuleBase" id="RU003557"/>
    </source>
</evidence>
<dbReference type="OrthoDB" id="8951704at2"/>
<evidence type="ECO:0000256" key="11">
    <source>
        <dbReference type="ARBA" id="ARBA00023315"/>
    </source>
</evidence>
<keyword evidence="9" id="KW-0443">Lipid metabolism</keyword>
<accession>A0A1M5LUR9</accession>
<feature type="domain" description="Thiolase C-terminal" evidence="16">
    <location>
        <begin position="271"/>
        <end position="391"/>
    </location>
</feature>
<dbReference type="PANTHER" id="PTHR43853">
    <property type="entry name" value="3-KETOACYL-COA THIOLASE, PEROXISOMAL"/>
    <property type="match status" value="1"/>
</dbReference>
<evidence type="ECO:0000256" key="7">
    <source>
        <dbReference type="ARBA" id="ARBA00022946"/>
    </source>
</evidence>
<evidence type="ECO:0000259" key="16">
    <source>
        <dbReference type="Pfam" id="PF02803"/>
    </source>
</evidence>
<evidence type="ECO:0000256" key="5">
    <source>
        <dbReference type="ARBA" id="ARBA00022679"/>
    </source>
</evidence>
<proteinExistence type="inferred from homology"/>
<evidence type="ECO:0000313" key="18">
    <source>
        <dbReference type="Proteomes" id="UP000184520"/>
    </source>
</evidence>
<dbReference type="EC" id="2.3.1.16" evidence="12"/>
<dbReference type="Gene3D" id="3.40.47.10">
    <property type="match status" value="1"/>
</dbReference>
<feature type="domain" description="Thiolase N-terminal" evidence="15">
    <location>
        <begin position="5"/>
        <end position="262"/>
    </location>
</feature>
<dbReference type="EMBL" id="FQWD01000004">
    <property type="protein sequence ID" value="SHG68872.1"/>
    <property type="molecule type" value="Genomic_DNA"/>
</dbReference>
<organism evidence="17 18">
    <name type="scientific">Marisediminitalea aggregata</name>
    <dbReference type="NCBI Taxonomy" id="634436"/>
    <lineage>
        <taxon>Bacteria</taxon>
        <taxon>Pseudomonadati</taxon>
        <taxon>Pseudomonadota</taxon>
        <taxon>Gammaproteobacteria</taxon>
        <taxon>Alteromonadales</taxon>
        <taxon>Alteromonadaceae</taxon>
        <taxon>Marisediminitalea</taxon>
    </lineage>
</organism>
<evidence type="ECO:0000313" key="17">
    <source>
        <dbReference type="EMBL" id="SHG68872.1"/>
    </source>
</evidence>
<dbReference type="CDD" id="cd00751">
    <property type="entry name" value="thiolase"/>
    <property type="match status" value="1"/>
</dbReference>
<evidence type="ECO:0000256" key="6">
    <source>
        <dbReference type="ARBA" id="ARBA00022832"/>
    </source>
</evidence>
<dbReference type="Pfam" id="PF02803">
    <property type="entry name" value="Thiolase_C"/>
    <property type="match status" value="1"/>
</dbReference>
<dbReference type="RefSeq" id="WP_073323476.1">
    <property type="nucleotide sequence ID" value="NZ_FQWD01000004.1"/>
</dbReference>
<name>A0A1M5LUR9_9ALTE</name>
<evidence type="ECO:0000256" key="2">
    <source>
        <dbReference type="ARBA" id="ARBA00005189"/>
    </source>
</evidence>
<dbReference type="GO" id="GO:0005737">
    <property type="term" value="C:cytoplasm"/>
    <property type="evidence" value="ECO:0007669"/>
    <property type="project" value="UniProtKB-ARBA"/>
</dbReference>
<dbReference type="InterPro" id="IPR020616">
    <property type="entry name" value="Thiolase_N"/>
</dbReference>
<evidence type="ECO:0000256" key="9">
    <source>
        <dbReference type="ARBA" id="ARBA00023098"/>
    </source>
</evidence>
<evidence type="ECO:0000256" key="1">
    <source>
        <dbReference type="ARBA" id="ARBA00004275"/>
    </source>
</evidence>
<evidence type="ECO:0000256" key="4">
    <source>
        <dbReference type="ARBA" id="ARBA00022490"/>
    </source>
</evidence>
<dbReference type="NCBIfam" id="TIGR01930">
    <property type="entry name" value="AcCoA-C-Actrans"/>
    <property type="match status" value="1"/>
</dbReference>
<dbReference type="GO" id="GO:0006635">
    <property type="term" value="P:fatty acid beta-oxidation"/>
    <property type="evidence" value="ECO:0007669"/>
    <property type="project" value="TreeGrafter"/>
</dbReference>
<dbReference type="SUPFAM" id="SSF53901">
    <property type="entry name" value="Thiolase-like"/>
    <property type="match status" value="2"/>
</dbReference>
<dbReference type="InterPro" id="IPR020613">
    <property type="entry name" value="Thiolase_CS"/>
</dbReference>
<evidence type="ECO:0000256" key="3">
    <source>
        <dbReference type="ARBA" id="ARBA00010982"/>
    </source>
</evidence>
<feature type="active site" description="Proton acceptor" evidence="13">
    <location>
        <position position="379"/>
    </location>
</feature>
<dbReference type="PIRSF" id="PIRSF000429">
    <property type="entry name" value="Ac-CoA_Ac_transf"/>
    <property type="match status" value="1"/>
</dbReference>
<evidence type="ECO:0000256" key="10">
    <source>
        <dbReference type="ARBA" id="ARBA00023140"/>
    </source>
</evidence>
<evidence type="ECO:0000256" key="12">
    <source>
        <dbReference type="ARBA" id="ARBA00024073"/>
    </source>
</evidence>
<keyword evidence="10" id="KW-0576">Peroxisome</keyword>
<dbReference type="InterPro" id="IPR020617">
    <property type="entry name" value="Thiolase_C"/>
</dbReference>
<gene>
    <name evidence="17" type="ORF">SAMN05216361_2800</name>
</gene>
<dbReference type="InterPro" id="IPR050215">
    <property type="entry name" value="Thiolase-like_sf_Thiolase"/>
</dbReference>
<comment type="pathway">
    <text evidence="2">Lipid metabolism.</text>
</comment>
<dbReference type="GO" id="GO:0010124">
    <property type="term" value="P:phenylacetate catabolic process"/>
    <property type="evidence" value="ECO:0007669"/>
    <property type="project" value="TreeGrafter"/>
</dbReference>
<keyword evidence="11 14" id="KW-0012">Acyltransferase</keyword>
<comment type="similarity">
    <text evidence="3 14">Belongs to the thiolase-like superfamily. Thiolase family.</text>
</comment>
<comment type="subcellular location">
    <subcellularLocation>
        <location evidence="1">Peroxisome</location>
    </subcellularLocation>
</comment>
<keyword evidence="4" id="KW-0963">Cytoplasm</keyword>
<dbReference type="InterPro" id="IPR020610">
    <property type="entry name" value="Thiolase_AS"/>
</dbReference>
<keyword evidence="6" id="KW-0276">Fatty acid metabolism</keyword>
<dbReference type="InterPro" id="IPR020615">
    <property type="entry name" value="Thiolase_acyl_enz_int_AS"/>
</dbReference>
<keyword evidence="5 14" id="KW-0808">Transferase</keyword>
<evidence type="ECO:0000259" key="15">
    <source>
        <dbReference type="Pfam" id="PF00108"/>
    </source>
</evidence>
<dbReference type="PROSITE" id="PS00099">
    <property type="entry name" value="THIOLASE_3"/>
    <property type="match status" value="1"/>
</dbReference>
<evidence type="ECO:0000256" key="13">
    <source>
        <dbReference type="PIRSR" id="PIRSR000429-1"/>
    </source>
</evidence>
<dbReference type="PROSITE" id="PS00737">
    <property type="entry name" value="THIOLASE_2"/>
    <property type="match status" value="1"/>
</dbReference>
<protein>
    <recommendedName>
        <fullName evidence="12">acetyl-CoA C-acyltransferase</fullName>
        <ecNumber evidence="12">2.3.1.16</ecNumber>
    </recommendedName>
</protein>
<dbReference type="PANTHER" id="PTHR43853:SF8">
    <property type="entry name" value="3-KETOACYL-COA THIOLASE, PEROXISOMAL"/>
    <property type="match status" value="1"/>
</dbReference>
<dbReference type="Proteomes" id="UP000184520">
    <property type="component" value="Unassembled WGS sequence"/>
</dbReference>
<reference evidence="18" key="1">
    <citation type="submission" date="2016-11" db="EMBL/GenBank/DDBJ databases">
        <authorList>
            <person name="Varghese N."/>
            <person name="Submissions S."/>
        </authorList>
    </citation>
    <scope>NUCLEOTIDE SEQUENCE [LARGE SCALE GENOMIC DNA]</scope>
    <source>
        <strain evidence="18">CGMCC 1.8995</strain>
    </source>
</reference>
<dbReference type="STRING" id="634436.SAMN05216361_2800"/>
<feature type="active site" description="Proton acceptor" evidence="13">
    <location>
        <position position="349"/>
    </location>
</feature>
<dbReference type="InterPro" id="IPR002155">
    <property type="entry name" value="Thiolase"/>
</dbReference>
<sequence>MTDAVIVSTARTPIGKAYRGSFNNTHGAELAGHAIAQAVQRAGIDGAEVEDVLIGCGLPEGATGGNIGRQAALMAGLPVTTAGVTINRFCSSGLQAISMAAQRIIVDGAPVAVAGGLDSISLVQNNNMNKFRAHSEALKAKHSGIYLSMIETAEIVAKRYGISREQMDEYALQSQQRTAAAQQKGIYDNEIVPMDVVHAQYDKTTDTTELVNKTATSDECNRPTTTLDGLAGLNPVIDGGTITAGNASQLSDGASASVMMSAKEAQKRNLPVLGTYRGMVVTGCEPDEMGIGPVFAVPKLLKRHGLTVNDIDLWELNEAFAVQVLYCRDKLGIDNDKLNVNGGAISIGHPYGMSGARMVGHALLEGQRRKARYAVTTMCIGGGMGMAALFEINS</sequence>
<dbReference type="InterPro" id="IPR016039">
    <property type="entry name" value="Thiolase-like"/>
</dbReference>
<feature type="active site" description="Acyl-thioester intermediate" evidence="13">
    <location>
        <position position="90"/>
    </location>
</feature>
<keyword evidence="7" id="KW-0809">Transit peptide</keyword>
<dbReference type="GO" id="GO:0003988">
    <property type="term" value="F:acetyl-CoA C-acyltransferase activity"/>
    <property type="evidence" value="ECO:0007669"/>
    <property type="project" value="UniProtKB-EC"/>
</dbReference>
<keyword evidence="8" id="KW-0442">Lipid degradation</keyword>
<dbReference type="PROSITE" id="PS00098">
    <property type="entry name" value="THIOLASE_1"/>
    <property type="match status" value="1"/>
</dbReference>